<dbReference type="RefSeq" id="WP_062408436.1">
    <property type="nucleotide sequence ID" value="NZ_CP013652.1"/>
</dbReference>
<dbReference type="STRING" id="162209.IJ22_17380"/>
<evidence type="ECO:0000313" key="2">
    <source>
        <dbReference type="Proteomes" id="UP000061660"/>
    </source>
</evidence>
<gene>
    <name evidence="1" type="ORF">IJ22_17380</name>
</gene>
<name>A0A0U2M3U0_9BACL</name>
<evidence type="ECO:0000313" key="1">
    <source>
        <dbReference type="EMBL" id="ALS22112.1"/>
    </source>
</evidence>
<dbReference type="Proteomes" id="UP000061660">
    <property type="component" value="Chromosome"/>
</dbReference>
<protein>
    <submittedName>
        <fullName evidence="1">Uncharacterized protein</fullName>
    </submittedName>
</protein>
<sequence length="71" mass="8095">MIEVFEVTIKQHYPIGVREVEFAVPVKLSEEDITEGVYGDCEAVKMALYLFLSDYVLSEGSKIEIVKVIKR</sequence>
<dbReference type="KEGG" id="pnp:IJ22_17380"/>
<keyword evidence="2" id="KW-1185">Reference proteome</keyword>
<dbReference type="AlphaFoldDB" id="A0A0U2M3U0"/>
<organism evidence="1 2">
    <name type="scientific">Paenibacillus naphthalenovorans</name>
    <dbReference type="NCBI Taxonomy" id="162209"/>
    <lineage>
        <taxon>Bacteria</taxon>
        <taxon>Bacillati</taxon>
        <taxon>Bacillota</taxon>
        <taxon>Bacilli</taxon>
        <taxon>Bacillales</taxon>
        <taxon>Paenibacillaceae</taxon>
        <taxon>Paenibacillus</taxon>
    </lineage>
</organism>
<proteinExistence type="predicted"/>
<reference evidence="1 2" key="2">
    <citation type="journal article" date="2016" name="Genome Announc.">
        <title>Complete Genome Sequences of Two Interactive Moderate Thermophiles, Paenibacillus napthalenovorans 32O-Y and Paenibacillus sp. 32O-W.</title>
        <authorList>
            <person name="Butler R.R.III."/>
            <person name="Wang J."/>
            <person name="Stark B.C."/>
            <person name="Pombert J.F."/>
        </authorList>
    </citation>
    <scope>NUCLEOTIDE SEQUENCE [LARGE SCALE GENOMIC DNA]</scope>
    <source>
        <strain evidence="1 2">32O-Y</strain>
    </source>
</reference>
<accession>A0A0U2M3U0</accession>
<dbReference type="EMBL" id="CP013652">
    <property type="protein sequence ID" value="ALS22112.1"/>
    <property type="molecule type" value="Genomic_DNA"/>
</dbReference>
<reference evidence="2" key="1">
    <citation type="submission" date="2015-12" db="EMBL/GenBank/DDBJ databases">
        <title>Complete genome sequences of two moderately thermophilic Paenibacillus species.</title>
        <authorList>
            <person name="Butler R.III."/>
            <person name="Wang J."/>
            <person name="Stark B.C."/>
            <person name="Pombert J.-F."/>
        </authorList>
    </citation>
    <scope>NUCLEOTIDE SEQUENCE [LARGE SCALE GENOMIC DNA]</scope>
    <source>
        <strain evidence="2">32O-Y</strain>
    </source>
</reference>
<dbReference type="PATRIC" id="fig|162209.4.peg.1841"/>